<proteinExistence type="predicted"/>
<feature type="compositionally biased region" description="Basic and acidic residues" evidence="1">
    <location>
        <begin position="118"/>
        <end position="135"/>
    </location>
</feature>
<evidence type="ECO:0000313" key="2">
    <source>
        <dbReference type="EMBL" id="GAA6269785.1"/>
    </source>
</evidence>
<reference evidence="2 3" key="1">
    <citation type="submission" date="2024-04" db="EMBL/GenBank/DDBJ databases">
        <title>Defined microbial consortia suppress multidrug-resistant proinflammatory Enterobacteriaceae via ecological control.</title>
        <authorList>
            <person name="Furuichi M."/>
            <person name="Kawaguchi T."/>
            <person name="Pust M."/>
            <person name="Yasuma K."/>
            <person name="Plichta D."/>
            <person name="Hasegawa N."/>
            <person name="Ohya T."/>
            <person name="Bhattarai S."/>
            <person name="Sasajima S."/>
            <person name="Aoto Y."/>
            <person name="Tuganbaev T."/>
            <person name="Yaginuma M."/>
            <person name="Ueda M."/>
            <person name="Okahashi N."/>
            <person name="Amafuji K."/>
            <person name="Kiridooshi Y."/>
            <person name="Sugita K."/>
            <person name="Strazar M."/>
            <person name="Skelly A."/>
            <person name="Suda W."/>
            <person name="Hattori M."/>
            <person name="Nakamoto N."/>
            <person name="Caballero S."/>
            <person name="Norman J."/>
            <person name="Olle B."/>
            <person name="Tanoue T."/>
            <person name="Arita M."/>
            <person name="Bucci V."/>
            <person name="Atarashi K."/>
            <person name="Xavier R."/>
            <person name="Honda K."/>
        </authorList>
    </citation>
    <scope>NUCLEOTIDE SEQUENCE [LARGE SCALE GENOMIC DNA]</scope>
    <source>
        <strain evidence="3">f13</strain>
    </source>
</reference>
<keyword evidence="3" id="KW-1185">Reference proteome</keyword>
<feature type="region of interest" description="Disordered" evidence="1">
    <location>
        <begin position="113"/>
        <end position="144"/>
    </location>
</feature>
<dbReference type="Proteomes" id="UP001600894">
    <property type="component" value="Unassembled WGS sequence"/>
</dbReference>
<protein>
    <recommendedName>
        <fullName evidence="4">Stage II sporulation protein P</fullName>
    </recommendedName>
</protein>
<comment type="caution">
    <text evidence="2">The sequence shown here is derived from an EMBL/GenBank/DDBJ whole genome shotgun (WGS) entry which is preliminary data.</text>
</comment>
<dbReference type="NCBIfam" id="TIGR02867">
    <property type="entry name" value="spore_II_P"/>
    <property type="match status" value="1"/>
</dbReference>
<evidence type="ECO:0000313" key="3">
    <source>
        <dbReference type="Proteomes" id="UP001600894"/>
    </source>
</evidence>
<organism evidence="2 3">
    <name type="scientific">Enterocloster alcoholdehydrogenati</name>
    <dbReference type="NCBI Taxonomy" id="2547410"/>
    <lineage>
        <taxon>Bacteria</taxon>
        <taxon>Bacillati</taxon>
        <taxon>Bacillota</taxon>
        <taxon>Clostridia</taxon>
        <taxon>Lachnospirales</taxon>
        <taxon>Lachnospiraceae</taxon>
        <taxon>Enterocloster</taxon>
    </lineage>
</organism>
<gene>
    <name evidence="2" type="ORF">F130042H8_28450</name>
</gene>
<sequence>MRIFLAAAVMAGAAFGIKWFLKTSITALTTVPWEQQIRQAGEQLVELLWEQVHPAGSREKEGWSKTAVSDRILTGSAAAGGVDADPSYRRHMDARQFYREHTYLAWYGDETTGAESTGEEKTGSQDMAAKKDDPSASRPADTSSAVASSALMMAGTLPLPVTGTLYQPQQLQDYDFLIKHFYSVHTSTTADRSLLNADDLLKRDLTMKKDASVPQILIYHTHSQESFKDSAPQGQTVADIGTYLAELLTEKGYGVYHDTTVYDLKDGILDRSKAYNYALEGVNRILQQNPSIQVVLDIHRDGVNEGLHLVSEVNGKPTAQIMFFNGLSQTPEGEIAYLPNPYRSDNLAFSLKMQLGAQAYFPGLTRKIYLKGLRYNLHLRPRSALVEVGAQTNTYEEAKNAMEPLAQLLDMVLQGE</sequence>
<accession>A0ABQ0B0H5</accession>
<dbReference type="InterPro" id="IPR010897">
    <property type="entry name" value="Spore_II_P"/>
</dbReference>
<dbReference type="EMBL" id="BAABXL010000001">
    <property type="protein sequence ID" value="GAA6269785.1"/>
    <property type="molecule type" value="Genomic_DNA"/>
</dbReference>
<evidence type="ECO:0008006" key="4">
    <source>
        <dbReference type="Google" id="ProtNLM"/>
    </source>
</evidence>
<name>A0ABQ0B0H5_9FIRM</name>
<evidence type="ECO:0000256" key="1">
    <source>
        <dbReference type="SAM" id="MobiDB-lite"/>
    </source>
</evidence>
<dbReference type="Pfam" id="PF07454">
    <property type="entry name" value="SpoIIP"/>
    <property type="match status" value="1"/>
</dbReference>